<dbReference type="EMBL" id="VWPJ01000018">
    <property type="protein sequence ID" value="KAA5604382.1"/>
    <property type="molecule type" value="Genomic_DNA"/>
</dbReference>
<keyword evidence="3" id="KW-1185">Reference proteome</keyword>
<feature type="signal peptide" evidence="1">
    <location>
        <begin position="1"/>
        <end position="24"/>
    </location>
</feature>
<evidence type="ECO:0000313" key="3">
    <source>
        <dbReference type="Proteomes" id="UP000324065"/>
    </source>
</evidence>
<proteinExistence type="predicted"/>
<dbReference type="Proteomes" id="UP000324065">
    <property type="component" value="Unassembled WGS sequence"/>
</dbReference>
<organism evidence="2 3">
    <name type="scientific">Roseospira marina</name>
    <dbReference type="NCBI Taxonomy" id="140057"/>
    <lineage>
        <taxon>Bacteria</taxon>
        <taxon>Pseudomonadati</taxon>
        <taxon>Pseudomonadota</taxon>
        <taxon>Alphaproteobacteria</taxon>
        <taxon>Rhodospirillales</taxon>
        <taxon>Rhodospirillaceae</taxon>
        <taxon>Roseospira</taxon>
    </lineage>
</organism>
<evidence type="ECO:0000256" key="1">
    <source>
        <dbReference type="SAM" id="SignalP"/>
    </source>
</evidence>
<keyword evidence="1" id="KW-0732">Signal</keyword>
<gene>
    <name evidence="2" type="ORF">F1188_16100</name>
</gene>
<evidence type="ECO:0000313" key="2">
    <source>
        <dbReference type="EMBL" id="KAA5604382.1"/>
    </source>
</evidence>
<dbReference type="RefSeq" id="WP_150063474.1">
    <property type="nucleotide sequence ID" value="NZ_JACHII010000014.1"/>
</dbReference>
<dbReference type="AlphaFoldDB" id="A0A5M6I8A8"/>
<sequence length="122" mass="14404">MSRVSKAAMMTLIFSGLFGTSAHADPQQAREYQARCFLFYTIMEQRAMDRDLQEKIVIYGDRKQYMKIVYPHLFDIGNDRMREIREELVVEIFSRDEDTPERERDLNQVQVDFMTSACGSLY</sequence>
<feature type="chain" id="PRO_5024417123" evidence="1">
    <location>
        <begin position="25"/>
        <end position="122"/>
    </location>
</feature>
<comment type="caution">
    <text evidence="2">The sequence shown here is derived from an EMBL/GenBank/DDBJ whole genome shotgun (WGS) entry which is preliminary data.</text>
</comment>
<accession>A0A5M6I8A8</accession>
<reference evidence="2 3" key="1">
    <citation type="submission" date="2019-09" db="EMBL/GenBank/DDBJ databases">
        <title>Genome sequence of Roseospira marina, one of the more divergent members of the non-sulfur purple photosynthetic bacterial family, the Rhodospirillaceae.</title>
        <authorList>
            <person name="Meyer T."/>
            <person name="Kyndt J."/>
        </authorList>
    </citation>
    <scope>NUCLEOTIDE SEQUENCE [LARGE SCALE GENOMIC DNA]</scope>
    <source>
        <strain evidence="2 3">DSM 15113</strain>
    </source>
</reference>
<name>A0A5M6I8A8_9PROT</name>
<protein>
    <submittedName>
        <fullName evidence="2">Uncharacterized protein</fullName>
    </submittedName>
</protein>